<evidence type="ECO:0000256" key="4">
    <source>
        <dbReference type="ARBA" id="ARBA00023136"/>
    </source>
</evidence>
<dbReference type="EMBL" id="BAAADD010000003">
    <property type="protein sequence ID" value="GAA0567306.1"/>
    <property type="molecule type" value="Genomic_DNA"/>
</dbReference>
<keyword evidence="8" id="KW-1185">Reference proteome</keyword>
<sequence>MRVWRAAVAVAATVLAGPAWAQNNNTANTGNTAVASEVPAEGQSNWAGYGSLGLSLLPEYEGSSSYVLLPYIEGRLNYKNYYARFEGGSLRFNLIDSEQWHAGPLIGFRRGRGNVNSPVRYFKHLDDTETAGGFIEWEHVAEDPRSGETVTVAADNAVYGEKGGWTIVTRATIRRPIEYVNPGFIVSLTGDLSWVSRPYMRKYFGVSPADSAASGLPVFTPGDGFNRAGVALSVDQFLSRHFSVGIRGYYARMMGPAADSPVTSDPNQYFAGIVAGYVL</sequence>
<keyword evidence="5" id="KW-0998">Cell outer membrane</keyword>
<comment type="caution">
    <text evidence="7">The sequence shown here is derived from an EMBL/GenBank/DDBJ whole genome shotgun (WGS) entry which is preliminary data.</text>
</comment>
<dbReference type="PANTHER" id="PTHR38776:SF1">
    <property type="entry name" value="MLTA-INTERACTING PROTEIN-RELATED"/>
    <property type="match status" value="1"/>
</dbReference>
<accession>A0ABN1EIQ3</accession>
<organism evidence="7 8">
    <name type="scientific">Rhizomicrobium electricum</name>
    <dbReference type="NCBI Taxonomy" id="480070"/>
    <lineage>
        <taxon>Bacteria</taxon>
        <taxon>Pseudomonadati</taxon>
        <taxon>Pseudomonadota</taxon>
        <taxon>Alphaproteobacteria</taxon>
        <taxon>Micropepsales</taxon>
        <taxon>Micropepsaceae</taxon>
        <taxon>Rhizomicrobium</taxon>
    </lineage>
</organism>
<keyword evidence="3 6" id="KW-0732">Signal</keyword>
<reference evidence="7 8" key="1">
    <citation type="journal article" date="2019" name="Int. J. Syst. Evol. Microbiol.">
        <title>The Global Catalogue of Microorganisms (GCM) 10K type strain sequencing project: providing services to taxonomists for standard genome sequencing and annotation.</title>
        <authorList>
            <consortium name="The Broad Institute Genomics Platform"/>
            <consortium name="The Broad Institute Genome Sequencing Center for Infectious Disease"/>
            <person name="Wu L."/>
            <person name="Ma J."/>
        </authorList>
    </citation>
    <scope>NUCLEOTIDE SEQUENCE [LARGE SCALE GENOMIC DNA]</scope>
    <source>
        <strain evidence="7 8">JCM 15089</strain>
    </source>
</reference>
<comment type="subcellular location">
    <subcellularLocation>
        <location evidence="1">Cell outer membrane</location>
    </subcellularLocation>
</comment>
<dbReference type="Pfam" id="PF06629">
    <property type="entry name" value="MipA"/>
    <property type="match status" value="1"/>
</dbReference>
<protein>
    <submittedName>
        <fullName evidence="7">MipA/OmpV family protein</fullName>
    </submittedName>
</protein>
<gene>
    <name evidence="7" type="ORF">GCM10008942_14820</name>
</gene>
<dbReference type="RefSeq" id="WP_166932971.1">
    <property type="nucleotide sequence ID" value="NZ_BAAADD010000003.1"/>
</dbReference>
<feature type="signal peptide" evidence="6">
    <location>
        <begin position="1"/>
        <end position="21"/>
    </location>
</feature>
<dbReference type="InterPro" id="IPR010583">
    <property type="entry name" value="MipA"/>
</dbReference>
<evidence type="ECO:0000256" key="5">
    <source>
        <dbReference type="ARBA" id="ARBA00023237"/>
    </source>
</evidence>
<evidence type="ECO:0000256" key="6">
    <source>
        <dbReference type="SAM" id="SignalP"/>
    </source>
</evidence>
<evidence type="ECO:0000256" key="3">
    <source>
        <dbReference type="ARBA" id="ARBA00022729"/>
    </source>
</evidence>
<evidence type="ECO:0000313" key="7">
    <source>
        <dbReference type="EMBL" id="GAA0567306.1"/>
    </source>
</evidence>
<evidence type="ECO:0000256" key="2">
    <source>
        <dbReference type="ARBA" id="ARBA00005722"/>
    </source>
</evidence>
<dbReference type="Proteomes" id="UP001499951">
    <property type="component" value="Unassembled WGS sequence"/>
</dbReference>
<dbReference type="PANTHER" id="PTHR38776">
    <property type="entry name" value="MLTA-INTERACTING PROTEIN-RELATED"/>
    <property type="match status" value="1"/>
</dbReference>
<evidence type="ECO:0000256" key="1">
    <source>
        <dbReference type="ARBA" id="ARBA00004442"/>
    </source>
</evidence>
<evidence type="ECO:0000313" key="8">
    <source>
        <dbReference type="Proteomes" id="UP001499951"/>
    </source>
</evidence>
<proteinExistence type="inferred from homology"/>
<keyword evidence="4" id="KW-0472">Membrane</keyword>
<name>A0ABN1EIQ3_9PROT</name>
<feature type="chain" id="PRO_5046648133" evidence="6">
    <location>
        <begin position="22"/>
        <end position="279"/>
    </location>
</feature>
<comment type="similarity">
    <text evidence="2">Belongs to the MipA/OmpV family.</text>
</comment>